<keyword evidence="2" id="KW-0812">Transmembrane</keyword>
<proteinExistence type="predicted"/>
<organism evidence="3 4">
    <name type="scientific">Candidatus Fimihabitans intestinipullorum</name>
    <dbReference type="NCBI Taxonomy" id="2840820"/>
    <lineage>
        <taxon>Bacteria</taxon>
        <taxon>Bacillati</taxon>
        <taxon>Mycoplasmatota</taxon>
        <taxon>Mycoplasmatota incertae sedis</taxon>
        <taxon>Candidatus Fimihabitans</taxon>
    </lineage>
</organism>
<accession>A0A9D1L412</accession>
<feature type="region of interest" description="Disordered" evidence="1">
    <location>
        <begin position="18"/>
        <end position="67"/>
    </location>
</feature>
<gene>
    <name evidence="3" type="ORF">IAD49_02730</name>
</gene>
<evidence type="ECO:0000256" key="2">
    <source>
        <dbReference type="SAM" id="Phobius"/>
    </source>
</evidence>
<keyword evidence="2" id="KW-0472">Membrane</keyword>
<feature type="transmembrane region" description="Helical" evidence="2">
    <location>
        <begin position="123"/>
        <end position="144"/>
    </location>
</feature>
<keyword evidence="2" id="KW-1133">Transmembrane helix</keyword>
<reference evidence="3" key="1">
    <citation type="submission" date="2020-10" db="EMBL/GenBank/DDBJ databases">
        <authorList>
            <person name="Gilroy R."/>
        </authorList>
    </citation>
    <scope>NUCLEOTIDE SEQUENCE</scope>
    <source>
        <strain evidence="3">CHK197-8231</strain>
    </source>
</reference>
<protein>
    <submittedName>
        <fullName evidence="3">Uncharacterized protein</fullName>
    </submittedName>
</protein>
<dbReference type="Proteomes" id="UP000824087">
    <property type="component" value="Unassembled WGS sequence"/>
</dbReference>
<evidence type="ECO:0000313" key="4">
    <source>
        <dbReference type="Proteomes" id="UP000824087"/>
    </source>
</evidence>
<sequence length="173" mass="19798">MPEYKIDPYLEELLKQNGYYGNPSESEEELAQAVPVEELEEEEELAQAVPEEEEELIEEEPAMEESMNSNPAIRLHMISKNDHYLKQMKLYRNSGIMSGIMCAGSLLSYTYTLPMDSTPSTGMLQSLTIGMSALTFARSVYCFYKKGKYNEKCINVKEKGKVKNKIKEKIAEW</sequence>
<evidence type="ECO:0000313" key="3">
    <source>
        <dbReference type="EMBL" id="HIU22478.1"/>
    </source>
</evidence>
<feature type="transmembrane region" description="Helical" evidence="2">
    <location>
        <begin position="90"/>
        <end position="111"/>
    </location>
</feature>
<name>A0A9D1L412_9BACT</name>
<comment type="caution">
    <text evidence="3">The sequence shown here is derived from an EMBL/GenBank/DDBJ whole genome shotgun (WGS) entry which is preliminary data.</text>
</comment>
<feature type="compositionally biased region" description="Acidic residues" evidence="1">
    <location>
        <begin position="37"/>
        <end position="63"/>
    </location>
</feature>
<dbReference type="EMBL" id="DVML01000016">
    <property type="protein sequence ID" value="HIU22478.1"/>
    <property type="molecule type" value="Genomic_DNA"/>
</dbReference>
<evidence type="ECO:0000256" key="1">
    <source>
        <dbReference type="SAM" id="MobiDB-lite"/>
    </source>
</evidence>
<dbReference type="AlphaFoldDB" id="A0A9D1L412"/>
<reference evidence="3" key="2">
    <citation type="journal article" date="2021" name="PeerJ">
        <title>Extensive microbial diversity within the chicken gut microbiome revealed by metagenomics and culture.</title>
        <authorList>
            <person name="Gilroy R."/>
            <person name="Ravi A."/>
            <person name="Getino M."/>
            <person name="Pursley I."/>
            <person name="Horton D.L."/>
            <person name="Alikhan N.F."/>
            <person name="Baker D."/>
            <person name="Gharbi K."/>
            <person name="Hall N."/>
            <person name="Watson M."/>
            <person name="Adriaenssens E.M."/>
            <person name="Foster-Nyarko E."/>
            <person name="Jarju S."/>
            <person name="Secka A."/>
            <person name="Antonio M."/>
            <person name="Oren A."/>
            <person name="Chaudhuri R.R."/>
            <person name="La Ragione R."/>
            <person name="Hildebrand F."/>
            <person name="Pallen M.J."/>
        </authorList>
    </citation>
    <scope>NUCLEOTIDE SEQUENCE</scope>
    <source>
        <strain evidence="3">CHK197-8231</strain>
    </source>
</reference>